<organism evidence="2 3">
    <name type="scientific">Thermophagus xiamenensis</name>
    <dbReference type="NCBI Taxonomy" id="385682"/>
    <lineage>
        <taxon>Bacteria</taxon>
        <taxon>Pseudomonadati</taxon>
        <taxon>Bacteroidota</taxon>
        <taxon>Bacteroidia</taxon>
        <taxon>Marinilabiliales</taxon>
        <taxon>Marinilabiliaceae</taxon>
        <taxon>Thermophagus</taxon>
    </lineage>
</organism>
<dbReference type="RefSeq" id="WP_010528724.1">
    <property type="nucleotide sequence ID" value="NZ_AFSL01000095.1"/>
</dbReference>
<accession>A0A1I1VMX3</accession>
<sequence>MKLRLLNLCVLLLLTFYAKSQSELFEKPESRAKKVVKTDPKYKNLRDEQGRRQGYWMRFHPNGNPAYRARFKDDIPVDTLIRYYKNGEKFVEIVFDNNNRLGRARFFSEKGKLIATGFYNNMKKDSIWEFFDERGRLRSRETFENDLQQGLSEIFYDSGTLAAEVLYWEGKKQGLEKQYYPDGSPRVYINYKDGKFDGAYTVYYPDGKHEITGYYKDGKQDSLWIFYDALGREKFSLMYKDGVAVNKDKLDSLQRQEYNLYEQNKERFEDPEKYMNNPDELIRNF</sequence>
<dbReference type="PANTHER" id="PTHR33706:SF1">
    <property type="entry name" value="TPR REPEAT PROTEIN"/>
    <property type="match status" value="1"/>
</dbReference>
<dbReference type="Gene3D" id="2.20.110.10">
    <property type="entry name" value="Histone H3 K4-specific methyltransferase SET7/9 N-terminal domain"/>
    <property type="match status" value="3"/>
</dbReference>
<dbReference type="InParanoid" id="A0A1I1VMX3"/>
<dbReference type="Pfam" id="PF07661">
    <property type="entry name" value="MORN_2"/>
    <property type="match status" value="5"/>
</dbReference>
<dbReference type="Proteomes" id="UP000181976">
    <property type="component" value="Unassembled WGS sequence"/>
</dbReference>
<evidence type="ECO:0000313" key="2">
    <source>
        <dbReference type="EMBL" id="SFD81920.1"/>
    </source>
</evidence>
<dbReference type="STRING" id="385682.SAMN05444380_102168"/>
<gene>
    <name evidence="2" type="ORF">SAMN05444380_102168</name>
</gene>
<feature type="signal peptide" evidence="1">
    <location>
        <begin position="1"/>
        <end position="20"/>
    </location>
</feature>
<keyword evidence="1" id="KW-0732">Signal</keyword>
<dbReference type="InterPro" id="IPR011652">
    <property type="entry name" value="MORN_2"/>
</dbReference>
<feature type="chain" id="PRO_5010343972" evidence="1">
    <location>
        <begin position="21"/>
        <end position="285"/>
    </location>
</feature>
<dbReference type="EMBL" id="FONA01000002">
    <property type="protein sequence ID" value="SFD81920.1"/>
    <property type="molecule type" value="Genomic_DNA"/>
</dbReference>
<name>A0A1I1VMX3_9BACT</name>
<reference evidence="2 3" key="1">
    <citation type="submission" date="2016-10" db="EMBL/GenBank/DDBJ databases">
        <authorList>
            <person name="de Groot N.N."/>
        </authorList>
    </citation>
    <scope>NUCLEOTIDE SEQUENCE [LARGE SCALE GENOMIC DNA]</scope>
    <source>
        <strain evidence="2 3">DSM 19012</strain>
    </source>
</reference>
<dbReference type="AlphaFoldDB" id="A0A1I1VMX3"/>
<protein>
    <submittedName>
        <fullName evidence="2">Antitoxin component YwqK of the YwqJK toxin-antitoxin module</fullName>
    </submittedName>
</protein>
<proteinExistence type="predicted"/>
<dbReference type="eggNOG" id="COG2849">
    <property type="taxonomic scope" value="Bacteria"/>
</dbReference>
<evidence type="ECO:0000256" key="1">
    <source>
        <dbReference type="SAM" id="SignalP"/>
    </source>
</evidence>
<keyword evidence="3" id="KW-1185">Reference proteome</keyword>
<dbReference type="PANTHER" id="PTHR33706">
    <property type="entry name" value="MORN VARIANT REPEAT PROTEIN"/>
    <property type="match status" value="1"/>
</dbReference>
<evidence type="ECO:0000313" key="3">
    <source>
        <dbReference type="Proteomes" id="UP000181976"/>
    </source>
</evidence>
<dbReference type="SUPFAM" id="SSF82185">
    <property type="entry name" value="Histone H3 K4-specific methyltransferase SET7/9 N-terminal domain"/>
    <property type="match status" value="2"/>
</dbReference>